<comment type="caution">
    <text evidence="5">The sequence shown here is derived from an EMBL/GenBank/DDBJ whole genome shotgun (WGS) entry which is preliminary data.</text>
</comment>
<gene>
    <name evidence="5" type="ORF">BESB_021820</name>
</gene>
<sequence>MSFAFNASLASQATPLLPLHASPAATADAAYVEDCRAAQDLVQQLRRFASSVRRLKAQIEATEAANLPTALSAATPTGPSPSPSAGPVPAVSPLEVLRQRAELREQLESARGAAEEAQQRLASISMHASAATSPAEKQQRTFMCSRLLHSLHLAMKSLKEAAEGPEARSESSPSVQSAVATPAAAAASAASPAFASQDSKDRTEAAQREDLLELLAARQRRAQAALASETRSAPRRAQQRHAAAAQRAKHYGLESHKGAAVAAAAGVIGTPTPGHEEERAGKEEGEAPLDPVAGVGVVEMAAERRSQGDARQREALVAASRSNVPVEIPEGCVERAIREEQRDSLAKIHREIQGIQSLYEQLAMYIDIQQPGIDGAASLLYATLETSDQAARELTQARQLKHANARRKCLLWVLVVSLVAIILWLLLFFQ</sequence>
<feature type="region of interest" description="Disordered" evidence="2">
    <location>
        <begin position="269"/>
        <end position="289"/>
    </location>
</feature>
<dbReference type="AlphaFoldDB" id="A0A2A9M7G3"/>
<feature type="compositionally biased region" description="Basic and acidic residues" evidence="2">
    <location>
        <begin position="274"/>
        <end position="285"/>
    </location>
</feature>
<keyword evidence="3" id="KW-0812">Transmembrane</keyword>
<organism evidence="5 6">
    <name type="scientific">Besnoitia besnoiti</name>
    <name type="common">Apicomplexan protozoan</name>
    <dbReference type="NCBI Taxonomy" id="94643"/>
    <lineage>
        <taxon>Eukaryota</taxon>
        <taxon>Sar</taxon>
        <taxon>Alveolata</taxon>
        <taxon>Apicomplexa</taxon>
        <taxon>Conoidasida</taxon>
        <taxon>Coccidia</taxon>
        <taxon>Eucoccidiorida</taxon>
        <taxon>Eimeriorina</taxon>
        <taxon>Sarcocystidae</taxon>
        <taxon>Besnoitia</taxon>
    </lineage>
</organism>
<evidence type="ECO:0000256" key="2">
    <source>
        <dbReference type="SAM" id="MobiDB-lite"/>
    </source>
</evidence>
<feature type="domain" description="T-SNARE coiled-coil homology" evidence="4">
    <location>
        <begin position="335"/>
        <end position="397"/>
    </location>
</feature>
<evidence type="ECO:0000259" key="4">
    <source>
        <dbReference type="PROSITE" id="PS50192"/>
    </source>
</evidence>
<accession>A0A2A9M7G3</accession>
<dbReference type="PROSITE" id="PS50192">
    <property type="entry name" value="T_SNARE"/>
    <property type="match status" value="1"/>
</dbReference>
<dbReference type="RefSeq" id="XP_029216250.1">
    <property type="nucleotide sequence ID" value="XM_029360891.1"/>
</dbReference>
<evidence type="ECO:0000313" key="6">
    <source>
        <dbReference type="Proteomes" id="UP000224006"/>
    </source>
</evidence>
<dbReference type="InterPro" id="IPR000727">
    <property type="entry name" value="T_SNARE_dom"/>
</dbReference>
<keyword evidence="6" id="KW-1185">Reference proteome</keyword>
<feature type="region of interest" description="Disordered" evidence="2">
    <location>
        <begin position="159"/>
        <end position="180"/>
    </location>
</feature>
<name>A0A2A9M7G3_BESBE</name>
<protein>
    <recommendedName>
        <fullName evidence="4">t-SNARE coiled-coil homology domain-containing protein</fullName>
    </recommendedName>
</protein>
<dbReference type="GeneID" id="40307243"/>
<dbReference type="VEuPathDB" id="ToxoDB:BESB_021820"/>
<dbReference type="Gene3D" id="1.20.5.110">
    <property type="match status" value="1"/>
</dbReference>
<proteinExistence type="predicted"/>
<feature type="compositionally biased region" description="Low complexity" evidence="2">
    <location>
        <begin position="171"/>
        <end position="180"/>
    </location>
</feature>
<feature type="compositionally biased region" description="Basic and acidic residues" evidence="2">
    <location>
        <begin position="159"/>
        <end position="169"/>
    </location>
</feature>
<evidence type="ECO:0000256" key="1">
    <source>
        <dbReference type="SAM" id="Coils"/>
    </source>
</evidence>
<feature type="region of interest" description="Disordered" evidence="2">
    <location>
        <begin position="71"/>
        <end position="90"/>
    </location>
</feature>
<dbReference type="EMBL" id="NWUJ01000012">
    <property type="protein sequence ID" value="PFH32241.1"/>
    <property type="molecule type" value="Genomic_DNA"/>
</dbReference>
<feature type="transmembrane region" description="Helical" evidence="3">
    <location>
        <begin position="410"/>
        <end position="429"/>
    </location>
</feature>
<feature type="coiled-coil region" evidence="1">
    <location>
        <begin position="38"/>
        <end position="65"/>
    </location>
</feature>
<dbReference type="SUPFAM" id="SSF58038">
    <property type="entry name" value="SNARE fusion complex"/>
    <property type="match status" value="1"/>
</dbReference>
<dbReference type="OrthoDB" id="333065at2759"/>
<keyword evidence="3" id="KW-0472">Membrane</keyword>
<evidence type="ECO:0000313" key="5">
    <source>
        <dbReference type="EMBL" id="PFH32241.1"/>
    </source>
</evidence>
<feature type="region of interest" description="Disordered" evidence="2">
    <location>
        <begin position="223"/>
        <end position="255"/>
    </location>
</feature>
<keyword evidence="1" id="KW-0175">Coiled coil</keyword>
<keyword evidence="3" id="KW-1133">Transmembrane helix</keyword>
<reference evidence="5 6" key="1">
    <citation type="submission" date="2017-09" db="EMBL/GenBank/DDBJ databases">
        <title>Genome sequencing of Besnoitia besnoiti strain Bb-Ger1.</title>
        <authorList>
            <person name="Schares G."/>
            <person name="Venepally P."/>
            <person name="Lorenzi H.A."/>
        </authorList>
    </citation>
    <scope>NUCLEOTIDE SEQUENCE [LARGE SCALE GENOMIC DNA]</scope>
    <source>
        <strain evidence="5 6">Bb-Ger1</strain>
    </source>
</reference>
<evidence type="ECO:0000256" key="3">
    <source>
        <dbReference type="SAM" id="Phobius"/>
    </source>
</evidence>
<dbReference type="KEGG" id="bbes:BESB_021820"/>
<dbReference type="Proteomes" id="UP000224006">
    <property type="component" value="Chromosome XI"/>
</dbReference>